<evidence type="ECO:0000313" key="6">
    <source>
        <dbReference type="EMBL" id="RDY32998.1"/>
    </source>
</evidence>
<dbReference type="OrthoDB" id="9812943at2"/>
<dbReference type="AlphaFoldDB" id="A0A255I528"/>
<keyword evidence="3" id="KW-0963">Cytoplasm</keyword>
<comment type="similarity">
    <text evidence="3">Belongs to the CoaE family.</text>
</comment>
<organism evidence="6 7">
    <name type="scientific">Lachnotalea glycerini</name>
    <dbReference type="NCBI Taxonomy" id="1763509"/>
    <lineage>
        <taxon>Bacteria</taxon>
        <taxon>Bacillati</taxon>
        <taxon>Bacillota</taxon>
        <taxon>Clostridia</taxon>
        <taxon>Lachnospirales</taxon>
        <taxon>Lachnospiraceae</taxon>
        <taxon>Lachnotalea</taxon>
    </lineage>
</organism>
<gene>
    <name evidence="3" type="primary">coaE</name>
    <name evidence="5" type="ORF">C8E03_101586</name>
    <name evidence="6" type="ORF">CG710_000245</name>
</gene>
<dbReference type="HAMAP" id="MF_00376">
    <property type="entry name" value="Dephospho_CoA_kinase"/>
    <property type="match status" value="1"/>
</dbReference>
<dbReference type="GO" id="GO:0015937">
    <property type="term" value="P:coenzyme A biosynthetic process"/>
    <property type="evidence" value="ECO:0007669"/>
    <property type="project" value="UniProtKB-UniRule"/>
</dbReference>
<evidence type="ECO:0000313" key="8">
    <source>
        <dbReference type="Proteomes" id="UP000247523"/>
    </source>
</evidence>
<keyword evidence="1 3" id="KW-0547">Nucleotide-binding</keyword>
<protein>
    <recommendedName>
        <fullName evidence="3 4">Dephospho-CoA kinase</fullName>
        <ecNumber evidence="3 4">2.7.1.24</ecNumber>
    </recommendedName>
    <alternativeName>
        <fullName evidence="3">Dephosphocoenzyme A kinase</fullName>
    </alternativeName>
</protein>
<dbReference type="SUPFAM" id="SSF52540">
    <property type="entry name" value="P-loop containing nucleoside triphosphate hydrolases"/>
    <property type="match status" value="1"/>
</dbReference>
<evidence type="ECO:0000256" key="1">
    <source>
        <dbReference type="ARBA" id="ARBA00022741"/>
    </source>
</evidence>
<comment type="pathway">
    <text evidence="3">Cofactor biosynthesis; coenzyme A biosynthesis; CoA from (R)-pantothenate: step 5/5.</text>
</comment>
<dbReference type="GO" id="GO:0004140">
    <property type="term" value="F:dephospho-CoA kinase activity"/>
    <property type="evidence" value="ECO:0007669"/>
    <property type="project" value="UniProtKB-UniRule"/>
</dbReference>
<evidence type="ECO:0000256" key="3">
    <source>
        <dbReference type="HAMAP-Rule" id="MF_00376"/>
    </source>
</evidence>
<dbReference type="GO" id="GO:0005737">
    <property type="term" value="C:cytoplasm"/>
    <property type="evidence" value="ECO:0007669"/>
    <property type="project" value="UniProtKB-SubCell"/>
</dbReference>
<evidence type="ECO:0000313" key="7">
    <source>
        <dbReference type="Proteomes" id="UP000216411"/>
    </source>
</evidence>
<dbReference type="GO" id="GO:0005524">
    <property type="term" value="F:ATP binding"/>
    <property type="evidence" value="ECO:0007669"/>
    <property type="project" value="UniProtKB-UniRule"/>
</dbReference>
<reference evidence="5 8" key="2">
    <citation type="submission" date="2018-05" db="EMBL/GenBank/DDBJ databases">
        <title>Genomic Encyclopedia of Type Strains, Phase IV (KMG-IV): sequencing the most valuable type-strain genomes for metagenomic binning, comparative biology and taxonomic classification.</title>
        <authorList>
            <person name="Goeker M."/>
        </authorList>
    </citation>
    <scope>NUCLEOTIDE SEQUENCE [LARGE SCALE GENOMIC DNA]</scope>
    <source>
        <strain evidence="5 8">DSM 28816</strain>
    </source>
</reference>
<dbReference type="CDD" id="cd02022">
    <property type="entry name" value="DPCK"/>
    <property type="match status" value="1"/>
</dbReference>
<name>A0A255I528_9FIRM</name>
<comment type="subcellular location">
    <subcellularLocation>
        <location evidence="3">Cytoplasm</location>
    </subcellularLocation>
</comment>
<dbReference type="EC" id="2.7.1.24" evidence="3 4"/>
<evidence type="ECO:0000256" key="2">
    <source>
        <dbReference type="ARBA" id="ARBA00022840"/>
    </source>
</evidence>
<comment type="function">
    <text evidence="3">Catalyzes the phosphorylation of the 3'-hydroxyl group of dephosphocoenzyme A to form coenzyme A.</text>
</comment>
<dbReference type="UniPathway" id="UPA00241">
    <property type="reaction ID" value="UER00356"/>
</dbReference>
<evidence type="ECO:0000256" key="4">
    <source>
        <dbReference type="NCBIfam" id="TIGR00152"/>
    </source>
</evidence>
<dbReference type="PROSITE" id="PS51219">
    <property type="entry name" value="DPCK"/>
    <property type="match status" value="1"/>
</dbReference>
<keyword evidence="3" id="KW-0173">Coenzyme A biosynthesis</keyword>
<dbReference type="InterPro" id="IPR001977">
    <property type="entry name" value="Depp_CoAkinase"/>
</dbReference>
<dbReference type="Gene3D" id="3.40.50.300">
    <property type="entry name" value="P-loop containing nucleotide triphosphate hydrolases"/>
    <property type="match status" value="1"/>
</dbReference>
<dbReference type="Pfam" id="PF01121">
    <property type="entry name" value="CoaE"/>
    <property type="match status" value="1"/>
</dbReference>
<reference evidence="6" key="3">
    <citation type="submission" date="2018-07" db="EMBL/GenBank/DDBJ databases">
        <authorList>
            <person name="Quirk P.G."/>
            <person name="Krulwich T.A."/>
        </authorList>
    </citation>
    <scope>NUCLEOTIDE SEQUENCE</scope>
    <source>
        <strain evidence="6">CCRI-19302</strain>
    </source>
</reference>
<comment type="caution">
    <text evidence="6">The sequence shown here is derived from an EMBL/GenBank/DDBJ whole genome shotgun (WGS) entry which is preliminary data.</text>
</comment>
<reference evidence="6 7" key="1">
    <citation type="journal article" date="2017" name="Genome Announc.">
        <title>Draft Genome Sequence of a Sporulating and Motile Strain of Lachnotalea glycerini Isolated from Water in Quebec City, Canada.</title>
        <authorList>
            <person name="Maheux A.F."/>
            <person name="Boudreau D.K."/>
            <person name="Berube E."/>
            <person name="Boissinot M."/>
            <person name="Raymond F."/>
            <person name="Brodeur S."/>
            <person name="Corbeil J."/>
            <person name="Isabel S."/>
            <person name="Omar R.F."/>
            <person name="Bergeron M.G."/>
        </authorList>
    </citation>
    <scope>NUCLEOTIDE SEQUENCE [LARGE SCALE GENOMIC DNA]</scope>
    <source>
        <strain evidence="6 7">CCRI-19302</strain>
    </source>
</reference>
<dbReference type="Proteomes" id="UP000247523">
    <property type="component" value="Unassembled WGS sequence"/>
</dbReference>
<feature type="binding site" evidence="3">
    <location>
        <begin position="11"/>
        <end position="16"/>
    </location>
    <ligand>
        <name>ATP</name>
        <dbReference type="ChEBI" id="CHEBI:30616"/>
    </ligand>
</feature>
<keyword evidence="3 6" id="KW-0808">Transferase</keyword>
<sequence length="198" mass="23198">MRIIGITGGIGAGKTSVLNYIQKNYNARIVMADQVAHRLEEPGHKCYYNIVEMFGSSILNADTTINRQRLAQIVFEDEEKRKKLNAIVHPDVKEYITKEMNAEKERGKIDFFIVEAALLIEDKYDLLCDEVWYIYAKEEIRRERLKKSRGYTDEKINFIFNSQLTEDAFRDKCGVVINNNLSEYNTYMQIDEVLREEH</sequence>
<dbReference type="PANTHER" id="PTHR10695">
    <property type="entry name" value="DEPHOSPHO-COA KINASE-RELATED"/>
    <property type="match status" value="1"/>
</dbReference>
<keyword evidence="7" id="KW-1185">Reference proteome</keyword>
<dbReference type="NCBIfam" id="TIGR00152">
    <property type="entry name" value="dephospho-CoA kinase"/>
    <property type="match status" value="1"/>
</dbReference>
<dbReference type="PANTHER" id="PTHR10695:SF46">
    <property type="entry name" value="BIFUNCTIONAL COENZYME A SYNTHASE-RELATED"/>
    <property type="match status" value="1"/>
</dbReference>
<proteinExistence type="inferred from homology"/>
<evidence type="ECO:0000313" key="5">
    <source>
        <dbReference type="EMBL" id="PXV95955.1"/>
    </source>
</evidence>
<dbReference type="EMBL" id="QICS01000001">
    <property type="protein sequence ID" value="PXV95955.1"/>
    <property type="molecule type" value="Genomic_DNA"/>
</dbReference>
<accession>A0A255I528</accession>
<dbReference type="InterPro" id="IPR027417">
    <property type="entry name" value="P-loop_NTPase"/>
</dbReference>
<keyword evidence="2 3" id="KW-0067">ATP-binding</keyword>
<comment type="catalytic activity">
    <reaction evidence="3">
        <text>3'-dephospho-CoA + ATP = ADP + CoA + H(+)</text>
        <dbReference type="Rhea" id="RHEA:18245"/>
        <dbReference type="ChEBI" id="CHEBI:15378"/>
        <dbReference type="ChEBI" id="CHEBI:30616"/>
        <dbReference type="ChEBI" id="CHEBI:57287"/>
        <dbReference type="ChEBI" id="CHEBI:57328"/>
        <dbReference type="ChEBI" id="CHEBI:456216"/>
        <dbReference type="EC" id="2.7.1.24"/>
    </reaction>
</comment>
<keyword evidence="3 6" id="KW-0418">Kinase</keyword>
<dbReference type="EMBL" id="NOKA02000001">
    <property type="protein sequence ID" value="RDY32998.1"/>
    <property type="molecule type" value="Genomic_DNA"/>
</dbReference>
<dbReference type="RefSeq" id="WP_094379904.1">
    <property type="nucleotide sequence ID" value="NZ_NOKA02000001.1"/>
</dbReference>
<dbReference type="Proteomes" id="UP000216411">
    <property type="component" value="Unassembled WGS sequence"/>
</dbReference>